<protein>
    <submittedName>
        <fullName evidence="1">Uncharacterized protein</fullName>
    </submittedName>
</protein>
<evidence type="ECO:0000313" key="1">
    <source>
        <dbReference type="EMBL" id="KAL0286555.1"/>
    </source>
</evidence>
<gene>
    <name evidence="1" type="ORF">Sangu_2728700</name>
</gene>
<organism evidence="1">
    <name type="scientific">Sesamum angustifolium</name>
    <dbReference type="NCBI Taxonomy" id="2727405"/>
    <lineage>
        <taxon>Eukaryota</taxon>
        <taxon>Viridiplantae</taxon>
        <taxon>Streptophyta</taxon>
        <taxon>Embryophyta</taxon>
        <taxon>Tracheophyta</taxon>
        <taxon>Spermatophyta</taxon>
        <taxon>Magnoliopsida</taxon>
        <taxon>eudicotyledons</taxon>
        <taxon>Gunneridae</taxon>
        <taxon>Pentapetalae</taxon>
        <taxon>asterids</taxon>
        <taxon>lamiids</taxon>
        <taxon>Lamiales</taxon>
        <taxon>Pedaliaceae</taxon>
        <taxon>Sesamum</taxon>
    </lineage>
</organism>
<dbReference type="AlphaFoldDB" id="A0AAW2IYQ6"/>
<proteinExistence type="predicted"/>
<reference evidence="1" key="2">
    <citation type="journal article" date="2024" name="Plant">
        <title>Genomic evolution and insights into agronomic trait innovations of Sesamum species.</title>
        <authorList>
            <person name="Miao H."/>
            <person name="Wang L."/>
            <person name="Qu L."/>
            <person name="Liu H."/>
            <person name="Sun Y."/>
            <person name="Le M."/>
            <person name="Wang Q."/>
            <person name="Wei S."/>
            <person name="Zheng Y."/>
            <person name="Lin W."/>
            <person name="Duan Y."/>
            <person name="Cao H."/>
            <person name="Xiong S."/>
            <person name="Wang X."/>
            <person name="Wei L."/>
            <person name="Li C."/>
            <person name="Ma Q."/>
            <person name="Ju M."/>
            <person name="Zhao R."/>
            <person name="Li G."/>
            <person name="Mu C."/>
            <person name="Tian Q."/>
            <person name="Mei H."/>
            <person name="Zhang T."/>
            <person name="Gao T."/>
            <person name="Zhang H."/>
        </authorList>
    </citation>
    <scope>NUCLEOTIDE SEQUENCE</scope>
    <source>
        <strain evidence="1">G01</strain>
    </source>
</reference>
<sequence length="128" mass="14238">MFGTVPCGQQFQFSCGGFSNIEFQWTHGCDKRGSAFHLNVSVVRQRRQFPICLLRARQCKACGSTLLQFVGSASVIWGASLIWCTSDDILPISLGAPHSDANTFPDPLVYIDAVECWEVLWDTVLDYS</sequence>
<name>A0AAW2IYQ6_9LAMI</name>
<comment type="caution">
    <text evidence="1">The sequence shown here is derived from an EMBL/GenBank/DDBJ whole genome shotgun (WGS) entry which is preliminary data.</text>
</comment>
<reference evidence="1" key="1">
    <citation type="submission" date="2020-06" db="EMBL/GenBank/DDBJ databases">
        <authorList>
            <person name="Li T."/>
            <person name="Hu X."/>
            <person name="Zhang T."/>
            <person name="Song X."/>
            <person name="Zhang H."/>
            <person name="Dai N."/>
            <person name="Sheng W."/>
            <person name="Hou X."/>
            <person name="Wei L."/>
        </authorList>
    </citation>
    <scope>NUCLEOTIDE SEQUENCE</scope>
    <source>
        <strain evidence="1">G01</strain>
        <tissue evidence="1">Leaf</tissue>
    </source>
</reference>
<dbReference type="EMBL" id="JACGWK010001531">
    <property type="protein sequence ID" value="KAL0286555.1"/>
    <property type="molecule type" value="Genomic_DNA"/>
</dbReference>
<accession>A0AAW2IYQ6</accession>